<dbReference type="SUPFAM" id="SSF53187">
    <property type="entry name" value="Zn-dependent exopeptidases"/>
    <property type="match status" value="1"/>
</dbReference>
<dbReference type="InterPro" id="IPR002508">
    <property type="entry name" value="MurNAc-LAA_cat"/>
</dbReference>
<reference evidence="8" key="1">
    <citation type="journal article" date="2021" name="PeerJ">
        <title>Extensive microbial diversity within the chicken gut microbiome revealed by metagenomics and culture.</title>
        <authorList>
            <person name="Gilroy R."/>
            <person name="Ravi A."/>
            <person name="Getino M."/>
            <person name="Pursley I."/>
            <person name="Horton D.L."/>
            <person name="Alikhan N.F."/>
            <person name="Baker D."/>
            <person name="Gharbi K."/>
            <person name="Hall N."/>
            <person name="Watson M."/>
            <person name="Adriaenssens E.M."/>
            <person name="Foster-Nyarko E."/>
            <person name="Jarju S."/>
            <person name="Secka A."/>
            <person name="Antonio M."/>
            <person name="Oren A."/>
            <person name="Chaudhuri R.R."/>
            <person name="La Ragione R."/>
            <person name="Hildebrand F."/>
            <person name="Pallen M.J."/>
        </authorList>
    </citation>
    <scope>NUCLEOTIDE SEQUENCE</scope>
    <source>
        <strain evidence="8">378</strain>
    </source>
</reference>
<protein>
    <recommendedName>
        <fullName evidence="3">N-acetylmuramoyl-L-alanine amidase</fullName>
        <ecNumber evidence="3">3.5.1.28</ecNumber>
    </recommendedName>
</protein>
<evidence type="ECO:0000256" key="6">
    <source>
        <dbReference type="SAM" id="MobiDB-lite"/>
    </source>
</evidence>
<keyword evidence="4 8" id="KW-0378">Hydrolase</keyword>
<feature type="compositionally biased region" description="Pro residues" evidence="6">
    <location>
        <begin position="250"/>
        <end position="262"/>
    </location>
</feature>
<dbReference type="InterPro" id="IPR036779">
    <property type="entry name" value="LysM_dom_sf"/>
</dbReference>
<dbReference type="InterPro" id="IPR050695">
    <property type="entry name" value="N-acetylmuramoyl_amidase_3"/>
</dbReference>
<evidence type="ECO:0000313" key="8">
    <source>
        <dbReference type="EMBL" id="MBU3844971.1"/>
    </source>
</evidence>
<sequence length="562" mass="61782">MSALRRIVPVFMCLLLGFTLSTYAYADNIMRVRAFSNADKTRVVLDLDFNPKYSTALDGSTFIIRVNDVDNYKSAQSKLELEQRSVIKKFEKNLSGDDVRYLFTLEGAGTPNVFVLKPMNGQNYRLVLDFPHTALERKPQPQEEVKVLDQQTASKLVGTGQGAGIPPIKVITIDDADAAEDALLSSLSTVGADGIRTMTPAQAQAYQQRMEQIRAQQAAAQRLAQQQQQSNAQAQAQAQAQREEEVQDTPAPPTPLPVTLPAPNPYIIAIDAGHGGKDPGAIGKRGVKEKNVTLAIATQLAKYVNSNSRFRGRLIRSTDVFVDLDKRSEIAREYKADLLISIHADSVASGSSARGASVWVLSNNRAQRENSKVLQGEGSSQLLSGVSEVLSSTDQQNPYLAATILSMSSDNTRSEGYTLGQEILDKLGKFTKVHKKQPIHASLAVLKSPDIPSLLIETGFLSNRYEEIQLNQPNYQKQIAYCIYQGIESYYEKYAVQRIKTRVESAMRTGAAKVVTHTVQKGDSLSVLAQRYNSTVALIKAHNSLKSDSIRIGQKLLIPEVR</sequence>
<comment type="caution">
    <text evidence="8">The sequence shown here is derived from an EMBL/GenBank/DDBJ whole genome shotgun (WGS) entry which is preliminary data.</text>
</comment>
<dbReference type="Proteomes" id="UP000733611">
    <property type="component" value="Unassembled WGS sequence"/>
</dbReference>
<accession>A0A948TH84</accession>
<feature type="domain" description="LysM" evidence="7">
    <location>
        <begin position="515"/>
        <end position="558"/>
    </location>
</feature>
<dbReference type="GO" id="GO:0030288">
    <property type="term" value="C:outer membrane-bounded periplasmic space"/>
    <property type="evidence" value="ECO:0007669"/>
    <property type="project" value="TreeGrafter"/>
</dbReference>
<feature type="compositionally biased region" description="Low complexity" evidence="6">
    <location>
        <begin position="224"/>
        <end position="240"/>
    </location>
</feature>
<evidence type="ECO:0000313" key="9">
    <source>
        <dbReference type="Proteomes" id="UP000733611"/>
    </source>
</evidence>
<comment type="similarity">
    <text evidence="2">Belongs to the N-acetylmuramoyl-L-alanine amidase 3 family.</text>
</comment>
<dbReference type="SUPFAM" id="SSF54106">
    <property type="entry name" value="LysM domain"/>
    <property type="match status" value="1"/>
</dbReference>
<organism evidence="8 9">
    <name type="scientific">Candidatus Anaerobiospirillum pullicola</name>
    <dbReference type="NCBI Taxonomy" id="2838451"/>
    <lineage>
        <taxon>Bacteria</taxon>
        <taxon>Pseudomonadati</taxon>
        <taxon>Pseudomonadota</taxon>
        <taxon>Gammaproteobacteria</taxon>
        <taxon>Aeromonadales</taxon>
        <taxon>Succinivibrionaceae</taxon>
        <taxon>Anaerobiospirillum</taxon>
    </lineage>
</organism>
<evidence type="ECO:0000256" key="1">
    <source>
        <dbReference type="ARBA" id="ARBA00001561"/>
    </source>
</evidence>
<evidence type="ECO:0000259" key="7">
    <source>
        <dbReference type="PROSITE" id="PS51782"/>
    </source>
</evidence>
<reference evidence="8" key="2">
    <citation type="submission" date="2021-04" db="EMBL/GenBank/DDBJ databases">
        <authorList>
            <person name="Gilroy R."/>
        </authorList>
    </citation>
    <scope>NUCLEOTIDE SEQUENCE</scope>
    <source>
        <strain evidence="8">378</strain>
    </source>
</reference>
<dbReference type="PANTHER" id="PTHR30404">
    <property type="entry name" value="N-ACETYLMURAMOYL-L-ALANINE AMIDASE"/>
    <property type="match status" value="1"/>
</dbReference>
<dbReference type="GO" id="GO:0008745">
    <property type="term" value="F:N-acetylmuramoyl-L-alanine amidase activity"/>
    <property type="evidence" value="ECO:0007669"/>
    <property type="project" value="UniProtKB-EC"/>
</dbReference>
<keyword evidence="5" id="KW-0961">Cell wall biogenesis/degradation</keyword>
<dbReference type="PROSITE" id="PS51782">
    <property type="entry name" value="LYSM"/>
    <property type="match status" value="1"/>
</dbReference>
<evidence type="ECO:0000256" key="3">
    <source>
        <dbReference type="ARBA" id="ARBA00011901"/>
    </source>
</evidence>
<dbReference type="Gene3D" id="3.40.630.40">
    <property type="entry name" value="Zn-dependent exopeptidases"/>
    <property type="match status" value="1"/>
</dbReference>
<dbReference type="PANTHER" id="PTHR30404:SF6">
    <property type="entry name" value="N-ACETYLMURAMOYL-L-ALANINE AMIDASE AMIB"/>
    <property type="match status" value="1"/>
</dbReference>
<gene>
    <name evidence="8" type="ORF">H9847_08955</name>
</gene>
<comment type="catalytic activity">
    <reaction evidence="1">
        <text>Hydrolyzes the link between N-acetylmuramoyl residues and L-amino acid residues in certain cell-wall glycopeptides.</text>
        <dbReference type="EC" id="3.5.1.28"/>
    </reaction>
</comment>
<dbReference type="GO" id="GO:0071555">
    <property type="term" value="P:cell wall organization"/>
    <property type="evidence" value="ECO:0007669"/>
    <property type="project" value="UniProtKB-KW"/>
</dbReference>
<dbReference type="EC" id="3.5.1.28" evidence="3"/>
<dbReference type="Gene3D" id="3.10.350.10">
    <property type="entry name" value="LysM domain"/>
    <property type="match status" value="1"/>
</dbReference>
<dbReference type="EMBL" id="JAHLFE010000186">
    <property type="protein sequence ID" value="MBU3844971.1"/>
    <property type="molecule type" value="Genomic_DNA"/>
</dbReference>
<dbReference type="GO" id="GO:0009253">
    <property type="term" value="P:peptidoglycan catabolic process"/>
    <property type="evidence" value="ECO:0007669"/>
    <property type="project" value="InterPro"/>
</dbReference>
<dbReference type="SMART" id="SM00646">
    <property type="entry name" value="Ami_3"/>
    <property type="match status" value="1"/>
</dbReference>
<evidence type="ECO:0000256" key="4">
    <source>
        <dbReference type="ARBA" id="ARBA00022801"/>
    </source>
</evidence>
<dbReference type="AlphaFoldDB" id="A0A948TH84"/>
<dbReference type="InterPro" id="IPR018392">
    <property type="entry name" value="LysM"/>
</dbReference>
<evidence type="ECO:0000256" key="5">
    <source>
        <dbReference type="ARBA" id="ARBA00023316"/>
    </source>
</evidence>
<name>A0A948TH84_9GAMM</name>
<proteinExistence type="inferred from homology"/>
<feature type="region of interest" description="Disordered" evidence="6">
    <location>
        <begin position="224"/>
        <end position="262"/>
    </location>
</feature>
<dbReference type="Pfam" id="PF01476">
    <property type="entry name" value="LysM"/>
    <property type="match status" value="1"/>
</dbReference>
<dbReference type="CDD" id="cd02696">
    <property type="entry name" value="MurNAc-LAA"/>
    <property type="match status" value="1"/>
</dbReference>
<dbReference type="CDD" id="cd00118">
    <property type="entry name" value="LysM"/>
    <property type="match status" value="1"/>
</dbReference>
<evidence type="ECO:0000256" key="2">
    <source>
        <dbReference type="ARBA" id="ARBA00010860"/>
    </source>
</evidence>
<dbReference type="Pfam" id="PF01520">
    <property type="entry name" value="Amidase_3"/>
    <property type="match status" value="1"/>
</dbReference>
<dbReference type="SMART" id="SM00257">
    <property type="entry name" value="LysM"/>
    <property type="match status" value="1"/>
</dbReference>